<feature type="signal peptide" evidence="2">
    <location>
        <begin position="1"/>
        <end position="24"/>
    </location>
</feature>
<reference evidence="4 5" key="1">
    <citation type="submission" date="2018-05" db="EMBL/GenBank/DDBJ databases">
        <title>Genomic Encyclopedia of Archaeal and Bacterial Type Strains, Phase II (KMG-II): from individual species to whole genera.</title>
        <authorList>
            <person name="Goeker M."/>
        </authorList>
    </citation>
    <scope>NUCLEOTIDE SEQUENCE [LARGE SCALE GENOMIC DNA]</scope>
    <source>
        <strain evidence="4 5">DSM 22214</strain>
    </source>
</reference>
<gene>
    <name evidence="4" type="ORF">LV89_02102</name>
</gene>
<dbReference type="NCBIfam" id="NF012211">
    <property type="entry name" value="tand_rpt_95"/>
    <property type="match status" value="16"/>
</dbReference>
<organism evidence="4 5">
    <name type="scientific">Arcicella aurantiaca</name>
    <dbReference type="NCBI Taxonomy" id="591202"/>
    <lineage>
        <taxon>Bacteria</taxon>
        <taxon>Pseudomonadati</taxon>
        <taxon>Bacteroidota</taxon>
        <taxon>Cytophagia</taxon>
        <taxon>Cytophagales</taxon>
        <taxon>Flectobacillaceae</taxon>
        <taxon>Arcicella</taxon>
    </lineage>
</organism>
<evidence type="ECO:0000256" key="2">
    <source>
        <dbReference type="SAM" id="SignalP"/>
    </source>
</evidence>
<protein>
    <recommendedName>
        <fullName evidence="3">Cadherin domain-containing protein</fullName>
    </recommendedName>
</protein>
<dbReference type="Gene3D" id="2.60.40.3440">
    <property type="match status" value="11"/>
</dbReference>
<keyword evidence="5" id="KW-1185">Reference proteome</keyword>
<feature type="region of interest" description="Disordered" evidence="1">
    <location>
        <begin position="1541"/>
        <end position="1587"/>
    </location>
</feature>
<dbReference type="InterPro" id="IPR002126">
    <property type="entry name" value="Cadherin-like_dom"/>
</dbReference>
<dbReference type="PROSITE" id="PS50268">
    <property type="entry name" value="CADHERIN_2"/>
    <property type="match status" value="1"/>
</dbReference>
<evidence type="ECO:0000313" key="4">
    <source>
        <dbReference type="EMBL" id="PWK26896.1"/>
    </source>
</evidence>
<dbReference type="Pfam" id="PF17963">
    <property type="entry name" value="Big_9"/>
    <property type="match status" value="17"/>
</dbReference>
<keyword evidence="2" id="KW-0732">Signal</keyword>
<evidence type="ECO:0000256" key="1">
    <source>
        <dbReference type="SAM" id="MobiDB-lite"/>
    </source>
</evidence>
<feature type="domain" description="Cadherin" evidence="3">
    <location>
        <begin position="1127"/>
        <end position="1233"/>
    </location>
</feature>
<dbReference type="OrthoDB" id="9805017at2"/>
<feature type="compositionally biased region" description="Polar residues" evidence="1">
    <location>
        <begin position="1141"/>
        <end position="1160"/>
    </location>
</feature>
<feature type="chain" id="PRO_5016356388" description="Cadherin domain-containing protein" evidence="2">
    <location>
        <begin position="25"/>
        <end position="2166"/>
    </location>
</feature>
<dbReference type="GO" id="GO:0016020">
    <property type="term" value="C:membrane"/>
    <property type="evidence" value="ECO:0007669"/>
    <property type="project" value="InterPro"/>
</dbReference>
<dbReference type="PANTHER" id="PTHR34720">
    <property type="entry name" value="MICROCYSTIN DEPENDENT PROTEIN"/>
    <property type="match status" value="1"/>
</dbReference>
<dbReference type="RefSeq" id="WP_109742842.1">
    <property type="nucleotide sequence ID" value="NZ_QGGO01000009.1"/>
</dbReference>
<accession>A0A316EB56</accession>
<dbReference type="PANTHER" id="PTHR34720:SF9">
    <property type="entry name" value="BLR4714 PROTEIN"/>
    <property type="match status" value="1"/>
</dbReference>
<comment type="caution">
    <text evidence="4">The sequence shown here is derived from an EMBL/GenBank/DDBJ whole genome shotgun (WGS) entry which is preliminary data.</text>
</comment>
<proteinExistence type="predicted"/>
<dbReference type="Gene3D" id="2.60.40.2810">
    <property type="match status" value="4"/>
</dbReference>
<name>A0A316EB56_9BACT</name>
<evidence type="ECO:0000259" key="3">
    <source>
        <dbReference type="PROSITE" id="PS50268"/>
    </source>
</evidence>
<sequence>MKKLLSMLFPAMLLFWGVISSARAQSGVHPVAAGKFDVRFTVKNVDCSVSPQVLTIAVQVRATSIADTFLMGDANYRFRFKTTQLRLLGTSPTFATSLVSQENFSAKAPSSDFNYGFQNLNGSGEGPTEGIVSLNTFYSGSNQGAKLVGTSWMTVACIKFNVVAGNNCFDLVWDDDKTFPVTGMNEVYDISTNPAFDFKQANVAAGGYFGNVSSCMTTYCSPILAVNDINITQINTAVSGQVLTNDIGSGLVVNTTPISSPANGTVVLNTNGTYTYTPNTSFTGTDTFKYKVCDNITPQKCDTALVSITVLPNPPTGGVNAPPVAMPDVNQTTVGVPVTGNLLANDVDPNAGQTLTASTTPVSSPTNGTVTILPNGSYTYTPNAGFSGQDTFTYKVCDNATPQACSNATVTIDVTVDNNPTTANDKPIAGDDIGVTPKNTTLTSVLAGNDSDPNAGQTLTYTTTPIVAPTHGTVTITPTGGYTYVPTTGYAGPDKFTYKVCDNGTPSLCDTATVYLTVSAAPNNLPVITPPAVTPTTPEDATTPITVCVTYSDADATDTHTPTVCGTNNGTTTIASTNPVTKQVCLSYKPNANFSGTDSICVKVCDNNGGCTTLKIPVTVTPVNDPPVLLPKQITMPEDSAAKTICLPITDPDFPSDTHIAGLCATPKSGSTATVLVNNVTHEICVTYSPALNYVGQDTICVKVCDAAGLCTNVLIPVVVTEVADSPVITPIPQTVAEDSPITALCLPISDPDKNDTHTVTVCGAPKNGTATPTVNNTTHQVCLNYKPNANYAGKDSVCLTVCDSYGKCTNVMVPITVSPVPDAPTVIVPPFTMPEDSASKTVCMPITDPDAGDTHTITPCATPKNGTVTTTVNNTTHTLCVTYTPFTNFFGQDTVCVKVCDASGLCTDVKIPITVTSVNDKPLAINDVNLTKKATPISGNVLTNDKDPDVGQTLTVSTIPVTAPANGTVALGVNGAYTYTPNPLFVGTDSFKYKVCDNGTPSLCDTATVVVEVTDPTVIPGVNRNPVALNDNVTTPTGTPIVIAVKANDTDPDGNPLGLPTLVPTSGPSKGTAVVNPDGTVTYTPNPTATGTDTFKYVVCDNGTPSKCDSATVTVELTPKNTGTGIVNEAPIAVDDSKQTSKNVPVSGTVATNDTDPNAGQTLTFTQLTTTTNGTITGFNPTTGAYTYTPNTNFVGTDQFTYKVCDNGTPSLCSNATVYLTVTNTNSTAPVIVPPTTTPTLPEDGTPLTVCMNIVDPDAGDTHAVTPCGALNGNVTYTINNAVTPHQVCATYTPNPNFAGTDSICVKVCDNYGNCTTIKVPVIVTPVPDPPVVTPPAPTSLPEDGTVTVCLPITDPDANDTHTVSLCAAPKHGSSSVTVNNSTIPHKVCVTYTPLPNYNGQDTVCVKICDAAGNCTTVNVPFVVTPVNDAPIAKNDLNSTTVGVPVSGNVLTNDTDPDGNPLTVTGPLAGTAPTKGTVVVNPNGTYTYTPNAGATGTDKFKYQVCDNGTPSLCDTATVTITITQQLAPGSNLPPVVNPDATSTPKDKPVTVNVLPNDGDPEGTPLKKPTIATPPTHGTAVVNPDGSVTYTPNPGSTGDDILEYEVCDSGSPSACSIASVVISVTEPNNIVKNEPPVATDDAKTLNKNSTVTSSVSANDVDPGQILTFSNTSNPTNGTVTFLPNGTYTYIPNAGFVGNDSFTYQVCDSGTPSLCTNATVYFTVVDPLLPLPLNTLPIALDDNSATLIGVAVSIPVKVNDTYLAGLLGNPTAVTNPTNGTVITNANGTMTYTPNSTFVGVDSYKYKVCDATNTAKCDTAVVTITVKDPNSSVPVVVNNPPVAIDDYKLTTKNTPVSSTVAANDSDPDAGQVLTFTKLTNPTNGAVTFLPNGTFTYTPNATFIGTDMFTYKVCDNGSPSLCTNATAYITVLDQPCITFDFKVLLEGPYNSSTGLMNTTLNQRGLLPGQTPVGSFAVPTLGGQPFNLAPFSYAGTEVMTAYASTVVDWVLVSLRSDSTLLGQVFRAAGLLHNDGHISFTNPCFVIPNGSYYVVVEHRNHMGVMSATKVPVTAGKITYDFTAAQSYQLTNPPSFGQKAVGSKFVMFAGEGMKSTINDNYDVNFKDSLLWKSLSGSFDVYLLSDFNLDADSNFMDNSLWKANSGRFSGVLH</sequence>
<dbReference type="GO" id="GO:0005509">
    <property type="term" value="F:calcium ion binding"/>
    <property type="evidence" value="ECO:0007669"/>
    <property type="project" value="InterPro"/>
</dbReference>
<dbReference type="Proteomes" id="UP000245489">
    <property type="component" value="Unassembled WGS sequence"/>
</dbReference>
<dbReference type="EMBL" id="QGGO01000009">
    <property type="protein sequence ID" value="PWK26896.1"/>
    <property type="molecule type" value="Genomic_DNA"/>
</dbReference>
<evidence type="ECO:0000313" key="5">
    <source>
        <dbReference type="Proteomes" id="UP000245489"/>
    </source>
</evidence>
<feature type="region of interest" description="Disordered" evidence="1">
    <location>
        <begin position="1138"/>
        <end position="1160"/>
    </location>
</feature>
<dbReference type="GO" id="GO:0007156">
    <property type="term" value="P:homophilic cell adhesion via plasma membrane adhesion molecules"/>
    <property type="evidence" value="ECO:0007669"/>
    <property type="project" value="InterPro"/>
</dbReference>